<keyword evidence="3" id="KW-0678">Repressor</keyword>
<protein>
    <submittedName>
        <fullName evidence="17">SAFB2 protein</fullName>
    </submittedName>
</protein>
<feature type="region of interest" description="Disordered" evidence="14">
    <location>
        <begin position="41"/>
        <end position="322"/>
    </location>
</feature>
<evidence type="ECO:0000259" key="16">
    <source>
        <dbReference type="PROSITE" id="PS50800"/>
    </source>
</evidence>
<dbReference type="CDD" id="cd12679">
    <property type="entry name" value="RRM_SAFB1_SAFB2"/>
    <property type="match status" value="1"/>
</dbReference>
<feature type="compositionally biased region" description="Basic and acidic residues" evidence="14">
    <location>
        <begin position="884"/>
        <end position="947"/>
    </location>
</feature>
<evidence type="ECO:0000313" key="17">
    <source>
        <dbReference type="EMBL" id="CAH1251755.1"/>
    </source>
</evidence>
<dbReference type="GO" id="GO:0005634">
    <property type="term" value="C:nucleus"/>
    <property type="evidence" value="ECO:0007669"/>
    <property type="project" value="UniProtKB-SubCell"/>
</dbReference>
<organism evidence="17 18">
    <name type="scientific">Branchiostoma lanceolatum</name>
    <name type="common">Common lancelet</name>
    <name type="synonym">Amphioxus lanceolatum</name>
    <dbReference type="NCBI Taxonomy" id="7740"/>
    <lineage>
        <taxon>Eukaryota</taxon>
        <taxon>Metazoa</taxon>
        <taxon>Chordata</taxon>
        <taxon>Cephalochordata</taxon>
        <taxon>Leptocardii</taxon>
        <taxon>Amphioxiformes</taxon>
        <taxon>Branchiostomatidae</taxon>
        <taxon>Branchiostoma</taxon>
    </lineage>
</organism>
<keyword evidence="2" id="KW-0488">Methylation</keyword>
<dbReference type="EMBL" id="OV696704">
    <property type="protein sequence ID" value="CAH1251755.1"/>
    <property type="molecule type" value="Genomic_DNA"/>
</dbReference>
<evidence type="ECO:0000256" key="2">
    <source>
        <dbReference type="ARBA" id="ARBA00022481"/>
    </source>
</evidence>
<evidence type="ECO:0000256" key="6">
    <source>
        <dbReference type="ARBA" id="ARBA00022843"/>
    </source>
</evidence>
<proteinExistence type="predicted"/>
<feature type="region of interest" description="Disordered" evidence="14">
    <location>
        <begin position="364"/>
        <end position="484"/>
    </location>
</feature>
<dbReference type="InterPro" id="IPR000504">
    <property type="entry name" value="RRM_dom"/>
</dbReference>
<feature type="compositionally biased region" description="Basic and acidic residues" evidence="14">
    <location>
        <begin position="566"/>
        <end position="579"/>
    </location>
</feature>
<evidence type="ECO:0000256" key="4">
    <source>
        <dbReference type="ARBA" id="ARBA00022499"/>
    </source>
</evidence>
<dbReference type="GO" id="GO:0043565">
    <property type="term" value="F:sequence-specific DNA binding"/>
    <property type="evidence" value="ECO:0007669"/>
    <property type="project" value="TreeGrafter"/>
</dbReference>
<keyword evidence="7 13" id="KW-0694">RNA-binding</keyword>
<accession>A0A8J9ZC17</accession>
<evidence type="ECO:0000256" key="14">
    <source>
        <dbReference type="SAM" id="MobiDB-lite"/>
    </source>
</evidence>
<dbReference type="InterPro" id="IPR003034">
    <property type="entry name" value="SAP_dom"/>
</dbReference>
<feature type="compositionally biased region" description="Basic and acidic residues" evidence="14">
    <location>
        <begin position="548"/>
        <end position="558"/>
    </location>
</feature>
<dbReference type="SUPFAM" id="SSF68906">
    <property type="entry name" value="SAP domain"/>
    <property type="match status" value="1"/>
</dbReference>
<dbReference type="Proteomes" id="UP000838412">
    <property type="component" value="Chromosome 19"/>
</dbReference>
<dbReference type="PROSITE" id="PS50800">
    <property type="entry name" value="SAP"/>
    <property type="match status" value="1"/>
</dbReference>
<feature type="compositionally biased region" description="Low complexity" evidence="14">
    <location>
        <begin position="474"/>
        <end position="484"/>
    </location>
</feature>
<evidence type="ECO:0000256" key="1">
    <source>
        <dbReference type="ARBA" id="ARBA00004123"/>
    </source>
</evidence>
<feature type="compositionally biased region" description="Basic and acidic residues" evidence="14">
    <location>
        <begin position="1245"/>
        <end position="1258"/>
    </location>
</feature>
<feature type="compositionally biased region" description="Low complexity" evidence="14">
    <location>
        <begin position="1101"/>
        <end position="1110"/>
    </location>
</feature>
<feature type="compositionally biased region" description="Polar residues" evidence="14">
    <location>
        <begin position="1111"/>
        <end position="1120"/>
    </location>
</feature>
<evidence type="ECO:0000256" key="3">
    <source>
        <dbReference type="ARBA" id="ARBA00022491"/>
    </source>
</evidence>
<feature type="domain" description="RRM" evidence="15">
    <location>
        <begin position="480"/>
        <end position="558"/>
    </location>
</feature>
<feature type="compositionally biased region" description="Low complexity" evidence="14">
    <location>
        <begin position="197"/>
        <end position="223"/>
    </location>
</feature>
<dbReference type="Pfam" id="PF00076">
    <property type="entry name" value="RRM_1"/>
    <property type="match status" value="1"/>
</dbReference>
<evidence type="ECO:0000256" key="8">
    <source>
        <dbReference type="ARBA" id="ARBA00022990"/>
    </source>
</evidence>
<evidence type="ECO:0000259" key="15">
    <source>
        <dbReference type="PROSITE" id="PS50102"/>
    </source>
</evidence>
<feature type="compositionally biased region" description="Basic and acidic residues" evidence="14">
    <location>
        <begin position="408"/>
        <end position="439"/>
    </location>
</feature>
<name>A0A8J9ZC17_BRALA</name>
<comment type="subcellular location">
    <subcellularLocation>
        <location evidence="1">Nucleus</location>
    </subcellularLocation>
</comment>
<evidence type="ECO:0000313" key="18">
    <source>
        <dbReference type="Proteomes" id="UP000838412"/>
    </source>
</evidence>
<feature type="compositionally biased region" description="Basic and acidic residues" evidence="14">
    <location>
        <begin position="960"/>
        <end position="998"/>
    </location>
</feature>
<dbReference type="PROSITE" id="PS50102">
    <property type="entry name" value="RRM"/>
    <property type="match status" value="1"/>
</dbReference>
<feature type="compositionally biased region" description="Basic and acidic residues" evidence="14">
    <location>
        <begin position="453"/>
        <end position="471"/>
    </location>
</feature>
<keyword evidence="18" id="KW-1185">Reference proteome</keyword>
<feature type="compositionally biased region" description="Acidic residues" evidence="14">
    <location>
        <begin position="183"/>
        <end position="196"/>
    </location>
</feature>
<dbReference type="GO" id="GO:0050684">
    <property type="term" value="P:regulation of mRNA processing"/>
    <property type="evidence" value="ECO:0007669"/>
    <property type="project" value="TreeGrafter"/>
</dbReference>
<evidence type="ECO:0000256" key="12">
    <source>
        <dbReference type="ARBA" id="ARBA00023242"/>
    </source>
</evidence>
<keyword evidence="9" id="KW-0805">Transcription regulation</keyword>
<dbReference type="GO" id="GO:0006357">
    <property type="term" value="P:regulation of transcription by RNA polymerase II"/>
    <property type="evidence" value="ECO:0007669"/>
    <property type="project" value="TreeGrafter"/>
</dbReference>
<dbReference type="Gene3D" id="3.30.70.330">
    <property type="match status" value="1"/>
</dbReference>
<dbReference type="SUPFAM" id="SSF54928">
    <property type="entry name" value="RNA-binding domain, RBD"/>
    <property type="match status" value="1"/>
</dbReference>
<keyword evidence="5" id="KW-0597">Phosphoprotein</keyword>
<dbReference type="AlphaFoldDB" id="A0A8J9ZC17"/>
<dbReference type="OrthoDB" id="6159259at2759"/>
<dbReference type="GO" id="GO:0003723">
    <property type="term" value="F:RNA binding"/>
    <property type="evidence" value="ECO:0007669"/>
    <property type="project" value="UniProtKB-UniRule"/>
</dbReference>
<dbReference type="PANTHER" id="PTHR15683:SF8">
    <property type="entry name" value="SCAFFOLD ATTACHMENT FACTOR B, ISOFORM B"/>
    <property type="match status" value="1"/>
</dbReference>
<keyword evidence="4" id="KW-1017">Isopeptide bond</keyword>
<feature type="region of interest" description="Disordered" evidence="14">
    <location>
        <begin position="794"/>
        <end position="1268"/>
    </location>
</feature>
<feature type="compositionally biased region" description="Basic and acidic residues" evidence="14">
    <location>
        <begin position="1135"/>
        <end position="1151"/>
    </location>
</feature>
<dbReference type="SMART" id="SM00513">
    <property type="entry name" value="SAP"/>
    <property type="match status" value="1"/>
</dbReference>
<feature type="compositionally biased region" description="Basic and acidic residues" evidence="14">
    <location>
        <begin position="642"/>
        <end position="744"/>
    </location>
</feature>
<dbReference type="PANTHER" id="PTHR15683">
    <property type="entry name" value="SCAFFOLD ATTACHMENT FACTOR B-RELATED"/>
    <property type="match status" value="1"/>
</dbReference>
<evidence type="ECO:0000256" key="5">
    <source>
        <dbReference type="ARBA" id="ARBA00022553"/>
    </source>
</evidence>
<feature type="compositionally biased region" description="Basic and acidic residues" evidence="14">
    <location>
        <begin position="287"/>
        <end position="305"/>
    </location>
</feature>
<feature type="compositionally biased region" description="Acidic residues" evidence="14">
    <location>
        <begin position="267"/>
        <end position="286"/>
    </location>
</feature>
<evidence type="ECO:0000256" key="11">
    <source>
        <dbReference type="ARBA" id="ARBA00023163"/>
    </source>
</evidence>
<keyword evidence="10" id="KW-0238">DNA-binding</keyword>
<feature type="region of interest" description="Disordered" evidence="14">
    <location>
        <begin position="548"/>
        <end position="744"/>
    </location>
</feature>
<feature type="compositionally biased region" description="Acidic residues" evidence="14">
    <location>
        <begin position="45"/>
        <end position="55"/>
    </location>
</feature>
<dbReference type="InterPro" id="IPR012677">
    <property type="entry name" value="Nucleotide-bd_a/b_plait_sf"/>
</dbReference>
<dbReference type="InterPro" id="IPR035979">
    <property type="entry name" value="RBD_domain_sf"/>
</dbReference>
<keyword evidence="6" id="KW-0832">Ubl conjugation</keyword>
<evidence type="ECO:0000256" key="9">
    <source>
        <dbReference type="ARBA" id="ARBA00023015"/>
    </source>
</evidence>
<keyword evidence="8" id="KW-0007">Acetylation</keyword>
<dbReference type="InterPro" id="IPR034781">
    <property type="entry name" value="SAFB1_2_RBD"/>
</dbReference>
<feature type="compositionally biased region" description="Basic and acidic residues" evidence="14">
    <location>
        <begin position="1008"/>
        <end position="1028"/>
    </location>
</feature>
<feature type="compositionally biased region" description="Basic and acidic residues" evidence="14">
    <location>
        <begin position="794"/>
        <end position="877"/>
    </location>
</feature>
<dbReference type="Pfam" id="PF02037">
    <property type="entry name" value="SAP"/>
    <property type="match status" value="1"/>
</dbReference>
<feature type="domain" description="SAP" evidence="16">
    <location>
        <begin position="8"/>
        <end position="42"/>
    </location>
</feature>
<gene>
    <name evidence="17" type="primary">SAFB2</name>
    <name evidence="17" type="ORF">BLAG_LOCUS12055</name>
</gene>
<evidence type="ECO:0000256" key="10">
    <source>
        <dbReference type="ARBA" id="ARBA00023125"/>
    </source>
</evidence>
<dbReference type="InterPro" id="IPR036361">
    <property type="entry name" value="SAP_dom_sf"/>
</dbReference>
<keyword evidence="11" id="KW-0804">Transcription</keyword>
<feature type="compositionally biased region" description="Acidic residues" evidence="14">
    <location>
        <begin position="112"/>
        <end position="146"/>
    </location>
</feature>
<dbReference type="InterPro" id="IPR051738">
    <property type="entry name" value="SAF_Modulators"/>
</dbReference>
<feature type="compositionally biased region" description="Acidic residues" evidence="14">
    <location>
        <begin position="82"/>
        <end position="101"/>
    </location>
</feature>
<feature type="compositionally biased region" description="Basic and acidic residues" evidence="14">
    <location>
        <begin position="586"/>
        <end position="626"/>
    </location>
</feature>
<keyword evidence="12" id="KW-0539">Nucleus</keyword>
<dbReference type="SMART" id="SM00360">
    <property type="entry name" value="RRM"/>
    <property type="match status" value="1"/>
</dbReference>
<reference evidence="17" key="1">
    <citation type="submission" date="2022-01" db="EMBL/GenBank/DDBJ databases">
        <authorList>
            <person name="Braso-Vives M."/>
        </authorList>
    </citation>
    <scope>NUCLEOTIDE SEQUENCE</scope>
</reference>
<evidence type="ECO:0000256" key="7">
    <source>
        <dbReference type="ARBA" id="ARBA00022884"/>
    </source>
</evidence>
<feature type="compositionally biased region" description="Basic and acidic residues" evidence="14">
    <location>
        <begin position="382"/>
        <end position="399"/>
    </location>
</feature>
<evidence type="ECO:0000256" key="13">
    <source>
        <dbReference type="PROSITE-ProRule" id="PRU00176"/>
    </source>
</evidence>
<feature type="compositionally biased region" description="Polar residues" evidence="14">
    <location>
        <begin position="1046"/>
        <end position="1055"/>
    </location>
</feature>
<sequence length="1268" mass="141523">MAIEKKKLSDLRVVDLREELEKRGLEKGGTKPVLIERLKKAIQDEGGDPNEIEVEAGEKPAAAKKAAGARRTPVRRTKKEEQEEANADGPAEDGMETESADVPDSLSLKDEPMDDLDVLDEDDSIDQQEMDTIDDLGEDDGSEPDEVSALNGEDQTPQEEEVPTETVAMETADAPETIATATDGEEGKEEVAEDSAEVPSSEVAEVTTESATEPSEPPAAVEAQPLEGAAAQDSQQETETEMDAASLVDKVLNETGETADDVALSAEQEEELLTEDEVGEGEAETPAEEKDKEGSNNKIAPKEEPVQPAKPAGAKVVAPGDAPVPFPLTSKDLLEMHVAVATKDEEENISLVVHADDQMIADLDADLLDTPKDAATSAEGAPEVKEPAKEQENAEEPSKEAAVAPEGEGAKTEAAEAKGSEEGKKPAEAAGEKNKESSAKKGASVSVRTRSASGKDTKDAKAPPTKDEKARHGSSSSSSKNLWVSGLSSTTRATDLKAAFSKYGKVVGAKVVTNARSPGARCYGFVTMSSSEEAARCITHLHRTELHGRMISVERAKNDPSSSSKKPPEKKEPEKRDLRSSSARKPSADARKPAPKKEDKDKKEAEKKPEEKKDEKEEKKEEEKRSASQTRRSTGDKTAPAAKDKEGGEKEGTDKDGKEGTRTVVMDKKKGEPVVTVKDSKRDSKSKEKDGQQPRKGSKEKQGEILSFDKIKEQRERERQRQRERELREMERRRAERERRERERQREIIQREREEREKLQRERERLQRERERLEREKQERERLERERMRIERERAREQERIAREREETRRLQLQLEEERRQLKRALEAPRERDSYWSEPKRQYEGDFHRNAPETNRFNDYDNRERGAGYTRDVDHRSAAPPPDPYERRVERYDRRDNTQRRDDQPPSRYNENSRDVPPRRDDIPPRREDQARRDEPRRDIRDRDTRRTPTVPSRRTPPGPRERGARTERGHPPEPDRIPRGTRVPPRERPAERPDRSRSPHRRSSPRPSREEWKSERSLPSERRDGRARVAGSAAMRGGMDPISKGMSNPTSSMSYGGREPAPVGMQSHDSRFPLDDRRPREQGPPRDDWGPAPPDDRSRAVAPRASASSYSDRQISTVGDNRPGLLGSAPSRGGDSRDWSSGDRLRKAEPQRQPGTDGHGWPMGGLENPTVNRLGERWPGSMGQQQVDSRGGTRGVLAVSAGTMSQHQRTAGGYISAAPQHHAQPPPATQLLSRAPAVGGFGGPDRHKPAQDNRFDPYSRAPPARRY</sequence>
<feature type="compositionally biased region" description="Low complexity" evidence="14">
    <location>
        <begin position="306"/>
        <end position="320"/>
    </location>
</feature>
<dbReference type="Gene3D" id="1.10.720.30">
    <property type="entry name" value="SAP domain"/>
    <property type="match status" value="1"/>
</dbReference>
<feature type="compositionally biased region" description="Basic and acidic residues" evidence="14">
    <location>
        <begin position="1069"/>
        <end position="1100"/>
    </location>
</feature>